<evidence type="ECO:0000256" key="1">
    <source>
        <dbReference type="ARBA" id="ARBA00006545"/>
    </source>
</evidence>
<dbReference type="InterPro" id="IPR026854">
    <property type="entry name" value="VPS13_N"/>
</dbReference>
<dbReference type="WBParaSite" id="SBAD_0000237401-mRNA-1">
    <property type="protein sequence ID" value="SBAD_0000237401-mRNA-1"/>
    <property type="gene ID" value="SBAD_0000237401"/>
</dbReference>
<keyword evidence="3" id="KW-0175">Coiled coil</keyword>
<reference evidence="7" key="1">
    <citation type="submission" date="2016-06" db="UniProtKB">
        <authorList>
            <consortium name="WormBaseParasite"/>
        </authorList>
    </citation>
    <scope>IDENTIFICATION</scope>
</reference>
<dbReference type="Pfam" id="PF12624">
    <property type="entry name" value="VPS13_N"/>
    <property type="match status" value="1"/>
</dbReference>
<dbReference type="PANTHER" id="PTHR16166:SF93">
    <property type="entry name" value="INTERMEMBRANE LIPID TRANSFER PROTEIN VPS13"/>
    <property type="match status" value="1"/>
</dbReference>
<dbReference type="GO" id="GO:0006623">
    <property type="term" value="P:protein targeting to vacuole"/>
    <property type="evidence" value="ECO:0007669"/>
    <property type="project" value="TreeGrafter"/>
</dbReference>
<dbReference type="GO" id="GO:0045053">
    <property type="term" value="P:protein retention in Golgi apparatus"/>
    <property type="evidence" value="ECO:0007669"/>
    <property type="project" value="TreeGrafter"/>
</dbReference>
<dbReference type="AlphaFoldDB" id="A0A183IF74"/>
<reference evidence="5 6" key="2">
    <citation type="submission" date="2018-11" db="EMBL/GenBank/DDBJ databases">
        <authorList>
            <consortium name="Pathogen Informatics"/>
        </authorList>
    </citation>
    <scope>NUCLEOTIDE SEQUENCE [LARGE SCALE GENOMIC DNA]</scope>
</reference>
<dbReference type="InterPro" id="IPR026847">
    <property type="entry name" value="VPS13"/>
</dbReference>
<dbReference type="PANTHER" id="PTHR16166">
    <property type="entry name" value="VACUOLAR PROTEIN SORTING-ASSOCIATED PROTEIN VPS13"/>
    <property type="match status" value="1"/>
</dbReference>
<gene>
    <name evidence="5" type="ORF">SBAD_LOCUS2268</name>
</gene>
<feature type="domain" description="Chorein N-terminal" evidence="4">
    <location>
        <begin position="2"/>
        <end position="123"/>
    </location>
</feature>
<proteinExistence type="inferred from homology"/>
<keyword evidence="6" id="KW-1185">Reference proteome</keyword>
<dbReference type="EMBL" id="UZAM01007153">
    <property type="protein sequence ID" value="VDO97071.1"/>
    <property type="molecule type" value="Genomic_DNA"/>
</dbReference>
<evidence type="ECO:0000313" key="5">
    <source>
        <dbReference type="EMBL" id="VDO97071.1"/>
    </source>
</evidence>
<comment type="similarity">
    <text evidence="1">Belongs to the VPS13 family.</text>
</comment>
<keyword evidence="2" id="KW-0813">Transport</keyword>
<protein>
    <submittedName>
        <fullName evidence="7">Chorein_N domain-containing protein</fullName>
    </submittedName>
</protein>
<evidence type="ECO:0000259" key="4">
    <source>
        <dbReference type="Pfam" id="PF12624"/>
    </source>
</evidence>
<feature type="coiled-coil region" evidence="3">
    <location>
        <begin position="98"/>
        <end position="125"/>
    </location>
</feature>
<organism evidence="7">
    <name type="scientific">Soboliphyme baturini</name>
    <dbReference type="NCBI Taxonomy" id="241478"/>
    <lineage>
        <taxon>Eukaryota</taxon>
        <taxon>Metazoa</taxon>
        <taxon>Ecdysozoa</taxon>
        <taxon>Nematoda</taxon>
        <taxon>Enoplea</taxon>
        <taxon>Dorylaimia</taxon>
        <taxon>Dioctophymatida</taxon>
        <taxon>Dioctophymatoidea</taxon>
        <taxon>Soboliphymatidae</taxon>
        <taxon>Soboliphyme</taxon>
    </lineage>
</organism>
<dbReference type="Proteomes" id="UP000270296">
    <property type="component" value="Unassembled WGS sequence"/>
</dbReference>
<name>A0A183IF74_9BILA</name>
<evidence type="ECO:0000313" key="6">
    <source>
        <dbReference type="Proteomes" id="UP000270296"/>
    </source>
</evidence>
<accession>A0A183IF74</accession>
<evidence type="ECO:0000256" key="3">
    <source>
        <dbReference type="SAM" id="Coils"/>
    </source>
</evidence>
<sequence>MVFESVVVEVLNRFLGTYVENLDASQLKLGIWGGDVALNNLDIKDSALDDLDLPVKLKSGFLAKLTLKIPWKNLYTEPVVAEVEGLYVLVVPNLGIKYDEAKELKAQLESKKAELMRIEQAALQKSSVTSFRHL</sequence>
<dbReference type="OrthoDB" id="428159at2759"/>
<evidence type="ECO:0000313" key="7">
    <source>
        <dbReference type="WBParaSite" id="SBAD_0000237401-mRNA-1"/>
    </source>
</evidence>
<evidence type="ECO:0000256" key="2">
    <source>
        <dbReference type="ARBA" id="ARBA00022448"/>
    </source>
</evidence>